<proteinExistence type="predicted"/>
<accession>A0A382MW20</accession>
<feature type="non-terminal residue" evidence="2">
    <location>
        <position position="1"/>
    </location>
</feature>
<gene>
    <name evidence="2" type="ORF">METZ01_LOCUS304385</name>
</gene>
<organism evidence="2">
    <name type="scientific">marine metagenome</name>
    <dbReference type="NCBI Taxonomy" id="408172"/>
    <lineage>
        <taxon>unclassified sequences</taxon>
        <taxon>metagenomes</taxon>
        <taxon>ecological metagenomes</taxon>
    </lineage>
</organism>
<name>A0A382MW20_9ZZZZ</name>
<protein>
    <submittedName>
        <fullName evidence="2">Uncharacterized protein</fullName>
    </submittedName>
</protein>
<feature type="non-terminal residue" evidence="2">
    <location>
        <position position="35"/>
    </location>
</feature>
<dbReference type="AlphaFoldDB" id="A0A382MW20"/>
<sequence length="35" mass="3884">GLLHQESSSIQTLQVQLRSRPETSTTMGRTRLNTG</sequence>
<feature type="region of interest" description="Disordered" evidence="1">
    <location>
        <begin position="1"/>
        <end position="35"/>
    </location>
</feature>
<reference evidence="2" key="1">
    <citation type="submission" date="2018-05" db="EMBL/GenBank/DDBJ databases">
        <authorList>
            <person name="Lanie J.A."/>
            <person name="Ng W.-L."/>
            <person name="Kazmierczak K.M."/>
            <person name="Andrzejewski T.M."/>
            <person name="Davidsen T.M."/>
            <person name="Wayne K.J."/>
            <person name="Tettelin H."/>
            <person name="Glass J.I."/>
            <person name="Rusch D."/>
            <person name="Podicherti R."/>
            <person name="Tsui H.-C.T."/>
            <person name="Winkler M.E."/>
        </authorList>
    </citation>
    <scope>NUCLEOTIDE SEQUENCE</scope>
</reference>
<dbReference type="EMBL" id="UINC01095443">
    <property type="protein sequence ID" value="SVC51531.1"/>
    <property type="molecule type" value="Genomic_DNA"/>
</dbReference>
<evidence type="ECO:0000256" key="1">
    <source>
        <dbReference type="SAM" id="MobiDB-lite"/>
    </source>
</evidence>
<evidence type="ECO:0000313" key="2">
    <source>
        <dbReference type="EMBL" id="SVC51531.1"/>
    </source>
</evidence>